<feature type="domain" description="EamA" evidence="7">
    <location>
        <begin position="9"/>
        <end position="135"/>
    </location>
</feature>
<organism evidence="8 9">
    <name type="scientific">Candidatus Hydrogenisulfobacillus filiaventi</name>
    <dbReference type="NCBI Taxonomy" id="2707344"/>
    <lineage>
        <taxon>Bacteria</taxon>
        <taxon>Bacillati</taxon>
        <taxon>Bacillota</taxon>
        <taxon>Clostridia</taxon>
        <taxon>Eubacteriales</taxon>
        <taxon>Clostridiales Family XVII. Incertae Sedis</taxon>
        <taxon>Candidatus Hydrogenisulfobacillus</taxon>
    </lineage>
</organism>
<dbReference type="InterPro" id="IPR000620">
    <property type="entry name" value="EamA_dom"/>
</dbReference>
<feature type="transmembrane region" description="Helical" evidence="6">
    <location>
        <begin position="182"/>
        <end position="204"/>
    </location>
</feature>
<dbReference type="PANTHER" id="PTHR32322">
    <property type="entry name" value="INNER MEMBRANE TRANSPORTER"/>
    <property type="match status" value="1"/>
</dbReference>
<feature type="transmembrane region" description="Helical" evidence="6">
    <location>
        <begin position="128"/>
        <end position="146"/>
    </location>
</feature>
<dbReference type="EMBL" id="LR778114">
    <property type="protein sequence ID" value="CAB1128811.1"/>
    <property type="molecule type" value="Genomic_DNA"/>
</dbReference>
<dbReference type="SUPFAM" id="SSF103481">
    <property type="entry name" value="Multidrug resistance efflux transporter EmrE"/>
    <property type="match status" value="2"/>
</dbReference>
<name>A0A6F8ZG03_9FIRM</name>
<feature type="domain" description="EamA" evidence="7">
    <location>
        <begin position="153"/>
        <end position="288"/>
    </location>
</feature>
<proteinExistence type="inferred from homology"/>
<evidence type="ECO:0000313" key="8">
    <source>
        <dbReference type="EMBL" id="CAB1128811.1"/>
    </source>
</evidence>
<sequence length="310" mass="31952">MKRRGPGPAVLALVGANLLWAGNYLAGRALRDSINPYTLNGFRWVMSALLLWGLSRARGIRVPLWRQAPRFLLLGLTGMFLFSGLTYWGLARVGAAPAGLLAGFTPVAVLLMGRLLAGDPVRPRQWPWIVLSIAGEGVLLYSPAALGGINPTGAAALVAAALAWGVYTALGRRYRHQLTPWTLTIGAAVWGAVPAAAVGGWAWLAAGQPLALTAGSLAALLYVSTLASVVAFLLWTAGTHRLGSAVAGPFLNLLPVLTVALAVAVLGEGVEWHQLAGGALVLAGATGTTLAGWRSAPALTGTPAETPSGP</sequence>
<keyword evidence="3 6" id="KW-0812">Transmembrane</keyword>
<evidence type="ECO:0000256" key="6">
    <source>
        <dbReference type="SAM" id="Phobius"/>
    </source>
</evidence>
<feature type="transmembrane region" description="Helical" evidence="6">
    <location>
        <begin position="96"/>
        <end position="116"/>
    </location>
</feature>
<comment type="similarity">
    <text evidence="2">Belongs to the EamA transporter family.</text>
</comment>
<dbReference type="InterPro" id="IPR037185">
    <property type="entry name" value="EmrE-like"/>
</dbReference>
<keyword evidence="4 6" id="KW-1133">Transmembrane helix</keyword>
<evidence type="ECO:0000256" key="3">
    <source>
        <dbReference type="ARBA" id="ARBA00022692"/>
    </source>
</evidence>
<gene>
    <name evidence="8" type="ORF">R50_1305</name>
</gene>
<feature type="transmembrane region" description="Helical" evidence="6">
    <location>
        <begin position="210"/>
        <end position="235"/>
    </location>
</feature>
<feature type="transmembrane region" description="Helical" evidence="6">
    <location>
        <begin position="242"/>
        <end position="266"/>
    </location>
</feature>
<evidence type="ECO:0000259" key="7">
    <source>
        <dbReference type="Pfam" id="PF00892"/>
    </source>
</evidence>
<dbReference type="Pfam" id="PF00892">
    <property type="entry name" value="EamA"/>
    <property type="match status" value="2"/>
</dbReference>
<keyword evidence="5 6" id="KW-0472">Membrane</keyword>
<evidence type="ECO:0000256" key="4">
    <source>
        <dbReference type="ARBA" id="ARBA00022989"/>
    </source>
</evidence>
<dbReference type="AlphaFoldDB" id="A0A6F8ZG03"/>
<feature type="transmembrane region" description="Helical" evidence="6">
    <location>
        <begin position="152"/>
        <end position="170"/>
    </location>
</feature>
<reference evidence="8 9" key="1">
    <citation type="submission" date="2020-02" db="EMBL/GenBank/DDBJ databases">
        <authorList>
            <person name="Hogendoorn C."/>
        </authorList>
    </citation>
    <scope>NUCLEOTIDE SEQUENCE [LARGE SCALE GENOMIC DNA]</scope>
    <source>
        <strain evidence="8">R501</strain>
    </source>
</reference>
<evidence type="ECO:0000256" key="1">
    <source>
        <dbReference type="ARBA" id="ARBA00004141"/>
    </source>
</evidence>
<comment type="subcellular location">
    <subcellularLocation>
        <location evidence="1">Membrane</location>
        <topology evidence="1">Multi-pass membrane protein</topology>
    </subcellularLocation>
</comment>
<protein>
    <submittedName>
        <fullName evidence="8">EamA/RhaT family transporter</fullName>
    </submittedName>
</protein>
<feature type="transmembrane region" description="Helical" evidence="6">
    <location>
        <begin position="41"/>
        <end position="59"/>
    </location>
</feature>
<dbReference type="Proteomes" id="UP000503399">
    <property type="component" value="Chromosome"/>
</dbReference>
<evidence type="ECO:0000256" key="5">
    <source>
        <dbReference type="ARBA" id="ARBA00023136"/>
    </source>
</evidence>
<feature type="transmembrane region" description="Helical" evidence="6">
    <location>
        <begin position="71"/>
        <end position="90"/>
    </location>
</feature>
<accession>A0A6F8ZG03</accession>
<dbReference type="GO" id="GO:0016020">
    <property type="term" value="C:membrane"/>
    <property type="evidence" value="ECO:0007669"/>
    <property type="project" value="UniProtKB-SubCell"/>
</dbReference>
<dbReference type="PANTHER" id="PTHR32322:SF2">
    <property type="entry name" value="EAMA DOMAIN-CONTAINING PROTEIN"/>
    <property type="match status" value="1"/>
</dbReference>
<evidence type="ECO:0000256" key="2">
    <source>
        <dbReference type="ARBA" id="ARBA00007362"/>
    </source>
</evidence>
<evidence type="ECO:0000313" key="9">
    <source>
        <dbReference type="Proteomes" id="UP000503399"/>
    </source>
</evidence>
<dbReference type="InterPro" id="IPR050638">
    <property type="entry name" value="AA-Vitamin_Transporters"/>
</dbReference>
<keyword evidence="9" id="KW-1185">Reference proteome</keyword>
<dbReference type="KEGG" id="hfv:R50_1305"/>